<sequence length="138" mass="14697">MAQITDGSLRAIITERLQAAHVEVTDMSGVSPSSCQPGYGESQPRLGPRSTVSLTQHRTVPAGGCGQAFSVLIVSPQFQALSSLKRHRLVNAALKEEIASIHAWTARCQTPDEWERDKAKAGPSMEGTVGGQVDGTLE</sequence>
<dbReference type="InterPro" id="IPR045115">
    <property type="entry name" value="BOL2"/>
</dbReference>
<dbReference type="GO" id="GO:0005634">
    <property type="term" value="C:nucleus"/>
    <property type="evidence" value="ECO:0007669"/>
    <property type="project" value="TreeGrafter"/>
</dbReference>
<dbReference type="PIRSF" id="PIRSF003113">
    <property type="entry name" value="BolA"/>
    <property type="match status" value="1"/>
</dbReference>
<dbReference type="AlphaFoldDB" id="A0A151GCG8"/>
<dbReference type="PANTHER" id="PTHR12735">
    <property type="entry name" value="BOLA-LIKE PROTEIN-RELATED"/>
    <property type="match status" value="1"/>
</dbReference>
<dbReference type="EMBL" id="LAYC01000003">
    <property type="protein sequence ID" value="KYK54751.1"/>
    <property type="molecule type" value="Genomic_DNA"/>
</dbReference>
<dbReference type="InterPro" id="IPR036065">
    <property type="entry name" value="BolA-like_sf"/>
</dbReference>
<name>A0A151GCG8_DRECN</name>
<comment type="caution">
    <text evidence="3">The sequence shown here is derived from an EMBL/GenBank/DDBJ whole genome shotgun (WGS) entry which is preliminary data.</text>
</comment>
<dbReference type="STRING" id="98403.A0A151GCG8"/>
<reference evidence="3 4" key="1">
    <citation type="journal article" date="2016" name="Sci. Rep.">
        <title>Insights into Adaptations to a Near-Obligate Nematode Endoparasitic Lifestyle from the Finished Genome of Drechmeria coniospora.</title>
        <authorList>
            <person name="Zhang L."/>
            <person name="Zhou Z."/>
            <person name="Guo Q."/>
            <person name="Fokkens L."/>
            <person name="Miskei M."/>
            <person name="Pocsi I."/>
            <person name="Zhang W."/>
            <person name="Chen M."/>
            <person name="Wang L."/>
            <person name="Sun Y."/>
            <person name="Donzelli B.G."/>
            <person name="Gibson D.M."/>
            <person name="Nelson D.R."/>
            <person name="Luo J.G."/>
            <person name="Rep M."/>
            <person name="Liu H."/>
            <person name="Yang S."/>
            <person name="Wang J."/>
            <person name="Krasnoff S.B."/>
            <person name="Xu Y."/>
            <person name="Molnar I."/>
            <person name="Lin M."/>
        </authorList>
    </citation>
    <scope>NUCLEOTIDE SEQUENCE [LARGE SCALE GENOMIC DNA]</scope>
    <source>
        <strain evidence="3 4">ARSEF 6962</strain>
    </source>
</reference>
<keyword evidence="4" id="KW-1185">Reference proteome</keyword>
<evidence type="ECO:0000313" key="4">
    <source>
        <dbReference type="Proteomes" id="UP000076580"/>
    </source>
</evidence>
<dbReference type="OrthoDB" id="4983at2759"/>
<dbReference type="PANTHER" id="PTHR12735:SF27">
    <property type="entry name" value="BOLA-LIKE PROTEIN 2"/>
    <property type="match status" value="1"/>
</dbReference>
<dbReference type="InParanoid" id="A0A151GCG8"/>
<dbReference type="InterPro" id="IPR002634">
    <property type="entry name" value="BolA"/>
</dbReference>
<dbReference type="GO" id="GO:0051537">
    <property type="term" value="F:2 iron, 2 sulfur cluster binding"/>
    <property type="evidence" value="ECO:0007669"/>
    <property type="project" value="InterPro"/>
</dbReference>
<evidence type="ECO:0000256" key="2">
    <source>
        <dbReference type="SAM" id="MobiDB-lite"/>
    </source>
</evidence>
<evidence type="ECO:0000313" key="3">
    <source>
        <dbReference type="EMBL" id="KYK54751.1"/>
    </source>
</evidence>
<dbReference type="GO" id="GO:0051604">
    <property type="term" value="P:protein maturation"/>
    <property type="evidence" value="ECO:0007669"/>
    <property type="project" value="InterPro"/>
</dbReference>
<dbReference type="GeneID" id="63719354"/>
<dbReference type="Gene3D" id="3.10.20.90">
    <property type="entry name" value="Phosphatidylinositol 3-kinase Catalytic Subunit, Chain A, domain 1"/>
    <property type="match status" value="1"/>
</dbReference>
<gene>
    <name evidence="3" type="ORF">DCS_06711</name>
</gene>
<dbReference type="Pfam" id="PF01722">
    <property type="entry name" value="BolA"/>
    <property type="match status" value="1"/>
</dbReference>
<dbReference type="GO" id="GO:0005829">
    <property type="term" value="C:cytosol"/>
    <property type="evidence" value="ECO:0007669"/>
    <property type="project" value="TreeGrafter"/>
</dbReference>
<accession>A0A151GCG8</accession>
<evidence type="ECO:0000256" key="1">
    <source>
        <dbReference type="RuleBase" id="RU003860"/>
    </source>
</evidence>
<comment type="similarity">
    <text evidence="1">Belongs to the BolA/IbaG family.</text>
</comment>
<dbReference type="SUPFAM" id="SSF82657">
    <property type="entry name" value="BolA-like"/>
    <property type="match status" value="1"/>
</dbReference>
<organism evidence="3 4">
    <name type="scientific">Drechmeria coniospora</name>
    <name type="common">Nematophagous fungus</name>
    <name type="synonym">Meria coniospora</name>
    <dbReference type="NCBI Taxonomy" id="98403"/>
    <lineage>
        <taxon>Eukaryota</taxon>
        <taxon>Fungi</taxon>
        <taxon>Dikarya</taxon>
        <taxon>Ascomycota</taxon>
        <taxon>Pezizomycotina</taxon>
        <taxon>Sordariomycetes</taxon>
        <taxon>Hypocreomycetidae</taxon>
        <taxon>Hypocreales</taxon>
        <taxon>Ophiocordycipitaceae</taxon>
        <taxon>Drechmeria</taxon>
    </lineage>
</organism>
<protein>
    <submittedName>
        <fullName evidence="3">BolA domain-containing protein</fullName>
    </submittedName>
</protein>
<feature type="compositionally biased region" description="Gly residues" evidence="2">
    <location>
        <begin position="128"/>
        <end position="138"/>
    </location>
</feature>
<feature type="region of interest" description="Disordered" evidence="2">
    <location>
        <begin position="28"/>
        <end position="50"/>
    </location>
</feature>
<dbReference type="GO" id="GO:0006879">
    <property type="term" value="P:intracellular iron ion homeostasis"/>
    <property type="evidence" value="ECO:0007669"/>
    <property type="project" value="InterPro"/>
</dbReference>
<dbReference type="Proteomes" id="UP000076580">
    <property type="component" value="Chromosome 03"/>
</dbReference>
<dbReference type="RefSeq" id="XP_040654103.1">
    <property type="nucleotide sequence ID" value="XM_040803999.1"/>
</dbReference>
<feature type="region of interest" description="Disordered" evidence="2">
    <location>
        <begin position="113"/>
        <end position="138"/>
    </location>
</feature>
<proteinExistence type="inferred from homology"/>